<name>A0A8J5JHZ8_HOMAM</name>
<gene>
    <name evidence="2" type="primary">Fcn1-L4</name>
    <name evidence="2" type="ORF">Hamer_G014949</name>
</gene>
<accession>A0A8J5JHZ8</accession>
<dbReference type="PROSITE" id="PS51406">
    <property type="entry name" value="FIBRINOGEN_C_2"/>
    <property type="match status" value="1"/>
</dbReference>
<evidence type="ECO:0000313" key="2">
    <source>
        <dbReference type="EMBL" id="KAG7154603.1"/>
    </source>
</evidence>
<dbReference type="SUPFAM" id="SSF56496">
    <property type="entry name" value="Fibrinogen C-terminal domain-like"/>
    <property type="match status" value="1"/>
</dbReference>
<comment type="caution">
    <text evidence="2">The sequence shown here is derived from an EMBL/GenBank/DDBJ whole genome shotgun (WGS) entry which is preliminary data.</text>
</comment>
<dbReference type="Proteomes" id="UP000747542">
    <property type="component" value="Unassembled WGS sequence"/>
</dbReference>
<dbReference type="InterPro" id="IPR014716">
    <property type="entry name" value="Fibrinogen_a/b/g_C_1"/>
</dbReference>
<sequence length="334" mass="37185">MILWPGVVGMMLWLVVVGEFWRGVMEIMLWHGVVGELWPDVVGELWRGVAGELWRGVMEMMLWLGVVGKLWHGVVGEFVGISWSDVTGKLYPGIVWKLWSGIVWFLWLNIIPIVNGESVRWYPVQVSSTKLSLASPQTLDLANEIICAMKATHTTWSTLFTYHDTTCYLYGVNIYSESDDSLLSDTVTCWTRLSGNENLHAVTGGGKQYILRVDATRLTGESGTGEWDVFIVDTESNNYRVTITGYNSVSSTLGDDLTYNSGIFFSTIDVDNSGGCVTQRGGGGWWYSGCSWAHPTAPHGNTDGSSSVLSWYYFTPTTSGWVGLKQLKMMIRPK</sequence>
<dbReference type="PANTHER" id="PTHR19143">
    <property type="entry name" value="FIBRINOGEN/TENASCIN/ANGIOPOEITIN"/>
    <property type="match status" value="1"/>
</dbReference>
<dbReference type="Pfam" id="PF00147">
    <property type="entry name" value="Fibrinogen_C"/>
    <property type="match status" value="1"/>
</dbReference>
<dbReference type="Gene3D" id="3.90.215.10">
    <property type="entry name" value="Gamma Fibrinogen, chain A, domain 1"/>
    <property type="match status" value="1"/>
</dbReference>
<protein>
    <submittedName>
        <fullName evidence="2">Ficolin-1-like 4</fullName>
    </submittedName>
</protein>
<evidence type="ECO:0000259" key="1">
    <source>
        <dbReference type="PROSITE" id="PS51406"/>
    </source>
</evidence>
<dbReference type="EMBL" id="JAHLQT010044109">
    <property type="protein sequence ID" value="KAG7154603.1"/>
    <property type="molecule type" value="Genomic_DNA"/>
</dbReference>
<dbReference type="InterPro" id="IPR036056">
    <property type="entry name" value="Fibrinogen-like_C"/>
</dbReference>
<keyword evidence="3" id="KW-1185">Reference proteome</keyword>
<evidence type="ECO:0000313" key="3">
    <source>
        <dbReference type="Proteomes" id="UP000747542"/>
    </source>
</evidence>
<organism evidence="2 3">
    <name type="scientific">Homarus americanus</name>
    <name type="common">American lobster</name>
    <dbReference type="NCBI Taxonomy" id="6706"/>
    <lineage>
        <taxon>Eukaryota</taxon>
        <taxon>Metazoa</taxon>
        <taxon>Ecdysozoa</taxon>
        <taxon>Arthropoda</taxon>
        <taxon>Crustacea</taxon>
        <taxon>Multicrustacea</taxon>
        <taxon>Malacostraca</taxon>
        <taxon>Eumalacostraca</taxon>
        <taxon>Eucarida</taxon>
        <taxon>Decapoda</taxon>
        <taxon>Pleocyemata</taxon>
        <taxon>Astacidea</taxon>
        <taxon>Nephropoidea</taxon>
        <taxon>Nephropidae</taxon>
        <taxon>Homarus</taxon>
    </lineage>
</organism>
<dbReference type="SMART" id="SM00186">
    <property type="entry name" value="FBG"/>
    <property type="match status" value="1"/>
</dbReference>
<proteinExistence type="predicted"/>
<reference evidence="2" key="1">
    <citation type="journal article" date="2021" name="Sci. Adv.">
        <title>The American lobster genome reveals insights on longevity, neural, and immune adaptations.</title>
        <authorList>
            <person name="Polinski J.M."/>
            <person name="Zimin A.V."/>
            <person name="Clark K.F."/>
            <person name="Kohn A.B."/>
            <person name="Sadowski N."/>
            <person name="Timp W."/>
            <person name="Ptitsyn A."/>
            <person name="Khanna P."/>
            <person name="Romanova D.Y."/>
            <person name="Williams P."/>
            <person name="Greenwood S.J."/>
            <person name="Moroz L.L."/>
            <person name="Walt D.R."/>
            <person name="Bodnar A.G."/>
        </authorList>
    </citation>
    <scope>NUCLEOTIDE SEQUENCE</scope>
    <source>
        <strain evidence="2">GMGI-L3</strain>
    </source>
</reference>
<dbReference type="InterPro" id="IPR002181">
    <property type="entry name" value="Fibrinogen_a/b/g_C_dom"/>
</dbReference>
<dbReference type="InterPro" id="IPR050373">
    <property type="entry name" value="Fibrinogen_C-term_domain"/>
</dbReference>
<dbReference type="GO" id="GO:0005615">
    <property type="term" value="C:extracellular space"/>
    <property type="evidence" value="ECO:0007669"/>
    <property type="project" value="TreeGrafter"/>
</dbReference>
<dbReference type="AlphaFoldDB" id="A0A8J5JHZ8"/>
<feature type="domain" description="Fibrinogen C-terminal" evidence="1">
    <location>
        <begin position="195"/>
        <end position="334"/>
    </location>
</feature>